<dbReference type="Proteomes" id="UP001629462">
    <property type="component" value="Unassembled WGS sequence"/>
</dbReference>
<evidence type="ECO:0000259" key="1">
    <source>
        <dbReference type="Pfam" id="PF13672"/>
    </source>
</evidence>
<gene>
    <name evidence="2" type="ORF">PQR08_26375</name>
</gene>
<dbReference type="SUPFAM" id="SSF81606">
    <property type="entry name" value="PP2C-like"/>
    <property type="match status" value="1"/>
</dbReference>
<dbReference type="InterPro" id="IPR001932">
    <property type="entry name" value="PPM-type_phosphatase-like_dom"/>
</dbReference>
<accession>A0ABW9CQV6</accession>
<reference evidence="2 3" key="1">
    <citation type="journal article" date="2024" name="Chem. Sci.">
        <title>Discovery of megapolipeptins by genome mining of a Burkholderiales bacteria collection.</title>
        <authorList>
            <person name="Paulo B.S."/>
            <person name="Recchia M.J.J."/>
            <person name="Lee S."/>
            <person name="Fergusson C.H."/>
            <person name="Romanowski S.B."/>
            <person name="Hernandez A."/>
            <person name="Krull N."/>
            <person name="Liu D.Y."/>
            <person name="Cavanagh H."/>
            <person name="Bos A."/>
            <person name="Gray C.A."/>
            <person name="Murphy B.T."/>
            <person name="Linington R.G."/>
            <person name="Eustaquio A.S."/>
        </authorList>
    </citation>
    <scope>NUCLEOTIDE SEQUENCE [LARGE SCALE GENOMIC DNA]</scope>
    <source>
        <strain evidence="2 3">RL17-374-BIF-D</strain>
    </source>
</reference>
<organism evidence="2 3">
    <name type="scientific">Caballeronia jiangsuensis</name>
    <dbReference type="NCBI Taxonomy" id="1458357"/>
    <lineage>
        <taxon>Bacteria</taxon>
        <taxon>Pseudomonadati</taxon>
        <taxon>Pseudomonadota</taxon>
        <taxon>Betaproteobacteria</taxon>
        <taxon>Burkholderiales</taxon>
        <taxon>Burkholderiaceae</taxon>
        <taxon>Caballeronia</taxon>
    </lineage>
</organism>
<sequence>MSIETAGLSVAELRASYGPVLQGLVEGLFSSDSKHQIFQLTGLQDGELERFAGSDDVFELLRKFVGDLRELIKRSYPDAVTARPQNIMVGPRQSLVVQQTTTASSVALRMGLAVTQSTASEAASPVFDSNDLVQIGPSSPMPAELPQRQTQTDQTVEVTTASPLGEQRAVESSVVRADDSATSDASIATNAPVLPISRVAPTPTSASQPTFVLPNCNVGTEYAARIKGRDAWGRELEIVDLRLPENFGLSFDPATQMASGVPTLSGEYVLNLQWRFPGFPDVRSGECRLTSNPDPRSLWKVTEPDSSLPYRKKHLDHQLIRAGSFHIAAASRRGRSHEHGGTFRDDDFYVATTQDNGWAVLIVADGAGSAEFSHEGSRIAVETAGRYLVDGLDGEFGTKLGTLVDGWDANPANAKTIGEEFHYSFHRMAMLAVEAIESEAGARGAPVRSFATTLLAAAIRRDGDNTFLATFWIGDGAIVTYAPPGTVKPMGTPDGGEFAGQTRFLERATLADGFAKRVSIGRHQNISSVILLTDGVSDPYFETDNGLADSSKWNALWSELSPLLIEEDPSRALAEWLHFFKQGHHDDRTIAMLW</sequence>
<dbReference type="Pfam" id="PF13672">
    <property type="entry name" value="PP2C_2"/>
    <property type="match status" value="1"/>
</dbReference>
<proteinExistence type="predicted"/>
<dbReference type="InterPro" id="IPR036457">
    <property type="entry name" value="PPM-type-like_dom_sf"/>
</dbReference>
<comment type="caution">
    <text evidence="2">The sequence shown here is derived from an EMBL/GenBank/DDBJ whole genome shotgun (WGS) entry which is preliminary data.</text>
</comment>
<dbReference type="RefSeq" id="WP_250486306.1">
    <property type="nucleotide sequence ID" value="NZ_JAQQDB010000029.1"/>
</dbReference>
<name>A0ABW9CQV6_9BURK</name>
<dbReference type="Gene3D" id="3.60.40.10">
    <property type="entry name" value="PPM-type phosphatase domain"/>
    <property type="match status" value="1"/>
</dbReference>
<dbReference type="EMBL" id="JAQQDB010000029">
    <property type="protein sequence ID" value="MFM0520956.1"/>
    <property type="molecule type" value="Genomic_DNA"/>
</dbReference>
<protein>
    <submittedName>
        <fullName evidence="2">PP2C family serine/threonine-protein phosphatase</fullName>
    </submittedName>
</protein>
<feature type="domain" description="PPM-type phosphatase" evidence="1">
    <location>
        <begin position="333"/>
        <end position="577"/>
    </location>
</feature>
<keyword evidence="3" id="KW-1185">Reference proteome</keyword>
<evidence type="ECO:0000313" key="2">
    <source>
        <dbReference type="EMBL" id="MFM0520956.1"/>
    </source>
</evidence>
<evidence type="ECO:0000313" key="3">
    <source>
        <dbReference type="Proteomes" id="UP001629462"/>
    </source>
</evidence>